<dbReference type="Proteomes" id="UP000077066">
    <property type="component" value="Unassembled WGS sequence"/>
</dbReference>
<sequence>MKQRQISELLDITQPAVSQYLSDKRGGREVELSDEIHKKIKELAFQLKEGIATDKDIISNVCEICKKTRAEDILCMLHREKGGSSDGCHNCDNMQNDSYCPHAFNYSI</sequence>
<comment type="caution">
    <text evidence="1">The sequence shown here is derived from an EMBL/GenBank/DDBJ whole genome shotgun (WGS) entry which is preliminary data.</text>
</comment>
<proteinExistence type="predicted"/>
<evidence type="ECO:0000313" key="2">
    <source>
        <dbReference type="Proteomes" id="UP000077066"/>
    </source>
</evidence>
<dbReference type="PATRIC" id="fig|55758.3.peg.76"/>
<protein>
    <recommendedName>
        <fullName evidence="3">HTH cro/C1-type domain-containing protein</fullName>
    </recommendedName>
</protein>
<dbReference type="PANTHER" id="PTHR40730">
    <property type="entry name" value="TRANSCRIPTIONAL REGULATOR PROTEIN-LIKE PROTEIN"/>
    <property type="match status" value="1"/>
</dbReference>
<name>A0A166FE78_9EURY</name>
<evidence type="ECO:0008006" key="3">
    <source>
        <dbReference type="Google" id="ProtNLM"/>
    </source>
</evidence>
<gene>
    <name evidence="1" type="ORF">MBFIL_00670</name>
</gene>
<reference evidence="1 2" key="1">
    <citation type="submission" date="2016-04" db="EMBL/GenBank/DDBJ databases">
        <title>Genome sequence of Methanobrevibacter filiformis DSM 11501.</title>
        <authorList>
            <person name="Poehlein A."/>
            <person name="Seedorf H."/>
            <person name="Daniel R."/>
        </authorList>
    </citation>
    <scope>NUCLEOTIDE SEQUENCE [LARGE SCALE GENOMIC DNA]</scope>
    <source>
        <strain evidence="1 2">DSM 11501</strain>
    </source>
</reference>
<evidence type="ECO:0000313" key="1">
    <source>
        <dbReference type="EMBL" id="KZX17582.1"/>
    </source>
</evidence>
<accession>A0A166FE78</accession>
<dbReference type="AlphaFoldDB" id="A0A166FE78"/>
<dbReference type="EMBL" id="LWMT01000008">
    <property type="protein sequence ID" value="KZX17582.1"/>
    <property type="molecule type" value="Genomic_DNA"/>
</dbReference>
<organism evidence="1 2">
    <name type="scientific">Methanobrevibacter filiformis</name>
    <dbReference type="NCBI Taxonomy" id="55758"/>
    <lineage>
        <taxon>Archaea</taxon>
        <taxon>Methanobacteriati</taxon>
        <taxon>Methanobacteriota</taxon>
        <taxon>Methanomada group</taxon>
        <taxon>Methanobacteria</taxon>
        <taxon>Methanobacteriales</taxon>
        <taxon>Methanobacteriaceae</taxon>
        <taxon>Methanobrevibacter</taxon>
    </lineage>
</organism>
<keyword evidence="2" id="KW-1185">Reference proteome</keyword>